<dbReference type="AlphaFoldDB" id="A0AAN9PCI3"/>
<gene>
    <name evidence="1" type="ORF">RJT34_16747</name>
</gene>
<protein>
    <submittedName>
        <fullName evidence="1">Uncharacterized protein</fullName>
    </submittedName>
</protein>
<proteinExistence type="predicted"/>
<dbReference type="Proteomes" id="UP001359559">
    <property type="component" value="Unassembled WGS sequence"/>
</dbReference>
<comment type="caution">
    <text evidence="1">The sequence shown here is derived from an EMBL/GenBank/DDBJ whole genome shotgun (WGS) entry which is preliminary data.</text>
</comment>
<keyword evidence="2" id="KW-1185">Reference proteome</keyword>
<dbReference type="EMBL" id="JAYKXN010000004">
    <property type="protein sequence ID" value="KAK7293870.1"/>
    <property type="molecule type" value="Genomic_DNA"/>
</dbReference>
<organism evidence="1 2">
    <name type="scientific">Clitoria ternatea</name>
    <name type="common">Butterfly pea</name>
    <dbReference type="NCBI Taxonomy" id="43366"/>
    <lineage>
        <taxon>Eukaryota</taxon>
        <taxon>Viridiplantae</taxon>
        <taxon>Streptophyta</taxon>
        <taxon>Embryophyta</taxon>
        <taxon>Tracheophyta</taxon>
        <taxon>Spermatophyta</taxon>
        <taxon>Magnoliopsida</taxon>
        <taxon>eudicotyledons</taxon>
        <taxon>Gunneridae</taxon>
        <taxon>Pentapetalae</taxon>
        <taxon>rosids</taxon>
        <taxon>fabids</taxon>
        <taxon>Fabales</taxon>
        <taxon>Fabaceae</taxon>
        <taxon>Papilionoideae</taxon>
        <taxon>50 kb inversion clade</taxon>
        <taxon>NPAAA clade</taxon>
        <taxon>indigoferoid/millettioid clade</taxon>
        <taxon>Phaseoleae</taxon>
        <taxon>Clitoria</taxon>
    </lineage>
</organism>
<sequence>MAIVVIIGLRLIESITYVKQILVKRARLFEAEEEDSDTEGAKEPNQNVSESFIVIGFETSSAPFYVCLNTFTNDSFHSHLHCDSFTFPIILHPTSLLSDLQMLTDFIIFSLI</sequence>
<name>A0AAN9PCI3_CLITE</name>
<accession>A0AAN9PCI3</accession>
<reference evidence="1 2" key="1">
    <citation type="submission" date="2024-01" db="EMBL/GenBank/DDBJ databases">
        <title>The genomes of 5 underutilized Papilionoideae crops provide insights into root nodulation and disease resistance.</title>
        <authorList>
            <person name="Yuan L."/>
        </authorList>
    </citation>
    <scope>NUCLEOTIDE SEQUENCE [LARGE SCALE GENOMIC DNA]</scope>
    <source>
        <strain evidence="1">LY-2023</strain>
        <tissue evidence="1">Leaf</tissue>
    </source>
</reference>
<evidence type="ECO:0000313" key="2">
    <source>
        <dbReference type="Proteomes" id="UP001359559"/>
    </source>
</evidence>
<evidence type="ECO:0000313" key="1">
    <source>
        <dbReference type="EMBL" id="KAK7293870.1"/>
    </source>
</evidence>